<dbReference type="HOGENOM" id="CLU_000445_70_50_9"/>
<dbReference type="PROSITE" id="PS50883">
    <property type="entry name" value="EAL"/>
    <property type="match status" value="1"/>
</dbReference>
<dbReference type="Pfam" id="PF00563">
    <property type="entry name" value="EAL"/>
    <property type="match status" value="1"/>
</dbReference>
<dbReference type="CDD" id="cd01948">
    <property type="entry name" value="EAL"/>
    <property type="match status" value="1"/>
</dbReference>
<dbReference type="InterPro" id="IPR001633">
    <property type="entry name" value="EAL_dom"/>
</dbReference>
<sequence length="554" mass="64012">MGRRTIVIETRGDICMSDRDNPRSLVEIMNDVLSTVREHYDSEYVYYIEKEYEDIDVIYEWCAKHVPWQRDKIKMLPKDQRPRWMEQEITDTTEDSYSVFRRLDENTVAILAAVGVHRGGCEVDLLRSVLAYLPEAITLQKLQKQQEYLSYHDKLTGLYNRNSFVSYTTDINPDELNSLGAVSVDINGLKNFNKEFGRDYGDEVVIRVGEVLEEYFHTANVYRMTGDEYLVLVENITYEEFMKQVHGTYTKLDNISLGLASLGCAWEKIDIDVDALVLSAENMMREEKKKYYKNLRKGHHEPIIKQDLLEDIEEGRFIVCLVPKIDVATGNVAGAEAVVRYHHKDLGIMEPGRYINLLEETRLSHYLDLYVFEEVCKTLHRWELDNLPMIPVSVNFAGTTLRQDNLIEEMEKLIDRYRVRCEYLEVEVSESYADMNQEMLAETSSKIRKANVRVILDHFGSKNSSFSILSLMEFDGLKLDKSVISNLVGNRRSRLVAKAVIDICRQLGAVVMASGVETQDQVNVLEELGCDYAQGSFFNKAITIETFEVRYLKE</sequence>
<dbReference type="InterPro" id="IPR035919">
    <property type="entry name" value="EAL_sf"/>
</dbReference>
<dbReference type="PANTHER" id="PTHR33121:SF70">
    <property type="entry name" value="SIGNALING PROTEIN YKOW"/>
    <property type="match status" value="1"/>
</dbReference>
<dbReference type="eggNOG" id="COG2200">
    <property type="taxonomic scope" value="Bacteria"/>
</dbReference>
<dbReference type="Gene3D" id="3.20.20.450">
    <property type="entry name" value="EAL domain"/>
    <property type="match status" value="1"/>
</dbReference>
<proteinExistence type="predicted"/>
<evidence type="ECO:0000259" key="1">
    <source>
        <dbReference type="PROSITE" id="PS50883"/>
    </source>
</evidence>
<organism evidence="3 4">
    <name type="scientific">[Ruminococcus] lactaris ATCC 29176</name>
    <dbReference type="NCBI Taxonomy" id="471875"/>
    <lineage>
        <taxon>Bacteria</taxon>
        <taxon>Bacillati</taxon>
        <taxon>Bacillota</taxon>
        <taxon>Clostridia</taxon>
        <taxon>Lachnospirales</taxon>
        <taxon>Lachnospiraceae</taxon>
        <taxon>Mediterraneibacter</taxon>
    </lineage>
</organism>
<evidence type="ECO:0000259" key="2">
    <source>
        <dbReference type="PROSITE" id="PS50887"/>
    </source>
</evidence>
<dbReference type="PROSITE" id="PS50887">
    <property type="entry name" value="GGDEF"/>
    <property type="match status" value="1"/>
</dbReference>
<dbReference type="SUPFAM" id="SSF55073">
    <property type="entry name" value="Nucleotide cyclase"/>
    <property type="match status" value="1"/>
</dbReference>
<dbReference type="GO" id="GO:0071111">
    <property type="term" value="F:cyclic-guanylate-specific phosphodiesterase activity"/>
    <property type="evidence" value="ECO:0007669"/>
    <property type="project" value="InterPro"/>
</dbReference>
<protein>
    <submittedName>
        <fullName evidence="3">Diguanylate cyclase (GGDEF) domain protein</fullName>
    </submittedName>
</protein>
<dbReference type="SMART" id="SM00052">
    <property type="entry name" value="EAL"/>
    <property type="match status" value="1"/>
</dbReference>
<dbReference type="PANTHER" id="PTHR33121">
    <property type="entry name" value="CYCLIC DI-GMP PHOSPHODIESTERASE PDEF"/>
    <property type="match status" value="1"/>
</dbReference>
<reference evidence="3 4" key="1">
    <citation type="submission" date="2008-08" db="EMBL/GenBank/DDBJ databases">
        <title>Draft genome sequence of Ruminococcus lactaris ATCC 29176.</title>
        <authorList>
            <person name="Sudarsanam P."/>
            <person name="Ley R."/>
            <person name="Guruge J."/>
            <person name="Turnbaugh P.J."/>
            <person name="Mahowald M."/>
            <person name="Liep D."/>
            <person name="Gordon J."/>
        </authorList>
    </citation>
    <scope>NUCLEOTIDE SEQUENCE [LARGE SCALE GENOMIC DNA]</scope>
    <source>
        <strain evidence="3 4">ATCC 29176</strain>
    </source>
</reference>
<dbReference type="SUPFAM" id="SSF141868">
    <property type="entry name" value="EAL domain-like"/>
    <property type="match status" value="1"/>
</dbReference>
<dbReference type="NCBIfam" id="TIGR00254">
    <property type="entry name" value="GGDEF"/>
    <property type="match status" value="1"/>
</dbReference>
<gene>
    <name evidence="3" type="ORF">RUMLAC_01349</name>
</gene>
<feature type="domain" description="EAL" evidence="1">
    <location>
        <begin position="301"/>
        <end position="554"/>
    </location>
</feature>
<dbReference type="AlphaFoldDB" id="B5CPF6"/>
<name>B5CPF6_9FIRM</name>
<reference evidence="3 4" key="2">
    <citation type="submission" date="2008-08" db="EMBL/GenBank/DDBJ databases">
        <authorList>
            <person name="Fulton L."/>
            <person name="Clifton S."/>
            <person name="Fulton B."/>
            <person name="Xu J."/>
            <person name="Minx P."/>
            <person name="Pepin K.H."/>
            <person name="Johnson M."/>
            <person name="Bhonagiri V."/>
            <person name="Nash W.E."/>
            <person name="Mardis E.R."/>
            <person name="Wilson R.K."/>
        </authorList>
    </citation>
    <scope>NUCLEOTIDE SEQUENCE [LARGE SCALE GENOMIC DNA]</scope>
    <source>
        <strain evidence="3 4">ATCC 29176</strain>
    </source>
</reference>
<evidence type="ECO:0000313" key="4">
    <source>
        <dbReference type="Proteomes" id="UP000003254"/>
    </source>
</evidence>
<dbReference type="Gene3D" id="3.30.70.270">
    <property type="match status" value="1"/>
</dbReference>
<accession>B5CPF6</accession>
<dbReference type="Proteomes" id="UP000003254">
    <property type="component" value="Unassembled WGS sequence"/>
</dbReference>
<dbReference type="InterPro" id="IPR050706">
    <property type="entry name" value="Cyclic-di-GMP_PDE-like"/>
</dbReference>
<dbReference type="InterPro" id="IPR029787">
    <property type="entry name" value="Nucleotide_cyclase"/>
</dbReference>
<feature type="domain" description="GGDEF" evidence="2">
    <location>
        <begin position="177"/>
        <end position="301"/>
    </location>
</feature>
<comment type="caution">
    <text evidence="3">The sequence shown here is derived from an EMBL/GenBank/DDBJ whole genome shotgun (WGS) entry which is preliminary data.</text>
</comment>
<dbReference type="InterPro" id="IPR000160">
    <property type="entry name" value="GGDEF_dom"/>
</dbReference>
<dbReference type="SMART" id="SM00267">
    <property type="entry name" value="GGDEF"/>
    <property type="match status" value="1"/>
</dbReference>
<dbReference type="Pfam" id="PF00990">
    <property type="entry name" value="GGDEF"/>
    <property type="match status" value="1"/>
</dbReference>
<keyword evidence="4" id="KW-1185">Reference proteome</keyword>
<evidence type="ECO:0000313" key="3">
    <source>
        <dbReference type="EMBL" id="EDY32748.1"/>
    </source>
</evidence>
<dbReference type="EMBL" id="ABOU02000033">
    <property type="protein sequence ID" value="EDY32748.1"/>
    <property type="molecule type" value="Genomic_DNA"/>
</dbReference>
<dbReference type="InterPro" id="IPR043128">
    <property type="entry name" value="Rev_trsase/Diguanyl_cyclase"/>
</dbReference>